<dbReference type="EMBL" id="CP000088">
    <property type="protein sequence ID" value="AAZ54190.1"/>
    <property type="molecule type" value="Genomic_DNA"/>
</dbReference>
<dbReference type="KEGG" id="tfu:Tfu_0152"/>
<evidence type="ECO:0000313" key="1">
    <source>
        <dbReference type="EMBL" id="AAZ54190.1"/>
    </source>
</evidence>
<organism evidence="1">
    <name type="scientific">Thermobifida fusca (strain YX)</name>
    <dbReference type="NCBI Taxonomy" id="269800"/>
    <lineage>
        <taxon>Bacteria</taxon>
        <taxon>Bacillati</taxon>
        <taxon>Actinomycetota</taxon>
        <taxon>Actinomycetes</taxon>
        <taxon>Streptosporangiales</taxon>
        <taxon>Nocardiopsidaceae</taxon>
        <taxon>Thermobifida</taxon>
    </lineage>
</organism>
<dbReference type="AlphaFoldDB" id="Q47TM4"/>
<name>Q47TM4_THEFY</name>
<gene>
    <name evidence="1" type="ordered locus">Tfu_0152</name>
</gene>
<dbReference type="STRING" id="269800.Tfu_0152"/>
<accession>Q47TM4</accession>
<dbReference type="HOGENOM" id="CLU_2412206_0_0_11"/>
<sequence length="92" mass="9523">MHRGARPKQTGGGMGVIRAEHVAELLRSTDAGTVLVVRGGAAEVVPPDRRDSQGYRGALEVVSRGELDEQAARQDPAALARGFDTAVAAMGG</sequence>
<protein>
    <submittedName>
        <fullName evidence="1">Uncharacterized protein</fullName>
    </submittedName>
</protein>
<proteinExistence type="predicted"/>
<reference evidence="1" key="1">
    <citation type="submission" date="2005-07" db="EMBL/GenBank/DDBJ databases">
        <title>Complete sequence of Thermobifida fusca YX.</title>
        <authorList>
            <consortium name="US DOE Joint Genome Institute"/>
            <person name="Copeland A."/>
            <person name="Lucas S."/>
            <person name="Lapidus A."/>
            <person name="Barry K."/>
            <person name="Detter J.C."/>
            <person name="Glavina T."/>
            <person name="Hammon N."/>
            <person name="Israni S."/>
            <person name="Pitluck S."/>
            <person name="Di Bartolo G."/>
            <person name="Chain P."/>
            <person name="Schmutz J."/>
            <person name="Larimer F."/>
            <person name="Land M."/>
            <person name="Lykidis A."/>
            <person name="Richardson P."/>
        </authorList>
    </citation>
    <scope>NUCLEOTIDE SEQUENCE</scope>
    <source>
        <strain evidence="1">YX</strain>
    </source>
</reference>